<organism evidence="1 2">
    <name type="scientific">Variovorax terrae</name>
    <dbReference type="NCBI Taxonomy" id="2923278"/>
    <lineage>
        <taxon>Bacteria</taxon>
        <taxon>Pseudomonadati</taxon>
        <taxon>Pseudomonadota</taxon>
        <taxon>Betaproteobacteria</taxon>
        <taxon>Burkholderiales</taxon>
        <taxon>Comamonadaceae</taxon>
        <taxon>Variovorax</taxon>
    </lineage>
</organism>
<dbReference type="Proteomes" id="UP001139447">
    <property type="component" value="Unassembled WGS sequence"/>
</dbReference>
<gene>
    <name evidence="1" type="ORF">MMF98_23580</name>
</gene>
<dbReference type="RefSeq" id="WP_243309802.1">
    <property type="nucleotide sequence ID" value="NZ_JALGBI010000005.1"/>
</dbReference>
<reference evidence="1" key="1">
    <citation type="submission" date="2022-03" db="EMBL/GenBank/DDBJ databases">
        <authorList>
            <person name="Woo C.Y."/>
        </authorList>
    </citation>
    <scope>NUCLEOTIDE SEQUENCE</scope>
    <source>
        <strain evidence="1">CYS-02</strain>
    </source>
</reference>
<evidence type="ECO:0008006" key="3">
    <source>
        <dbReference type="Google" id="ProtNLM"/>
    </source>
</evidence>
<evidence type="ECO:0000313" key="1">
    <source>
        <dbReference type="EMBL" id="MCJ0766199.1"/>
    </source>
</evidence>
<comment type="caution">
    <text evidence="1">The sequence shown here is derived from an EMBL/GenBank/DDBJ whole genome shotgun (WGS) entry which is preliminary data.</text>
</comment>
<dbReference type="InterPro" id="IPR043991">
    <property type="entry name" value="Gp3-like"/>
</dbReference>
<dbReference type="AlphaFoldDB" id="A0A9X1W1Q2"/>
<protein>
    <recommendedName>
        <fullName evidence="3">Hydrolase or metal-binding protein</fullName>
    </recommendedName>
</protein>
<evidence type="ECO:0000313" key="2">
    <source>
        <dbReference type="Proteomes" id="UP001139447"/>
    </source>
</evidence>
<dbReference type="Pfam" id="PF18897">
    <property type="entry name" value="Gp3-like"/>
    <property type="match status" value="1"/>
</dbReference>
<proteinExistence type="predicted"/>
<accession>A0A9X1W1Q2</accession>
<sequence>MLKGLALTPPEIGRIAIGHMVEKNGKRLPHKDDEFTLTTQVQTPEGWKLHPLDQALRVSPGAKLRSIPVRLLFGSPELNLRAQYSLFDRATGRPLCVGNGQTCRRATAEGVKTFPCPAPEGCELALQRGCKPYGRMNVRIGEEDELGSFVFRTTGFNSIRTLSARLSYFQAVSGDRLATLPLELRLRGKSTALSHRSPVFYVDLTVRSGMSLAEALQQARQEDEARQAAGFDQQRLDEAARQGLARGAFEESAEEGLAVVEEFYPQAQEQASSTPAPSTLADRLARKLETGGAP</sequence>
<keyword evidence="2" id="KW-1185">Reference proteome</keyword>
<name>A0A9X1W1Q2_9BURK</name>
<dbReference type="EMBL" id="JALGBI010000005">
    <property type="protein sequence ID" value="MCJ0766199.1"/>
    <property type="molecule type" value="Genomic_DNA"/>
</dbReference>